<dbReference type="EMBL" id="BNAV01000003">
    <property type="protein sequence ID" value="GHF50172.1"/>
    <property type="molecule type" value="Genomic_DNA"/>
</dbReference>
<organism evidence="2 3">
    <name type="scientific">Amycolatopsis bartoniae</name>
    <dbReference type="NCBI Taxonomy" id="941986"/>
    <lineage>
        <taxon>Bacteria</taxon>
        <taxon>Bacillati</taxon>
        <taxon>Actinomycetota</taxon>
        <taxon>Actinomycetes</taxon>
        <taxon>Pseudonocardiales</taxon>
        <taxon>Pseudonocardiaceae</taxon>
        <taxon>Amycolatopsis</taxon>
    </lineage>
</organism>
<evidence type="ECO:0000313" key="3">
    <source>
        <dbReference type="Proteomes" id="UP000658656"/>
    </source>
</evidence>
<dbReference type="AlphaFoldDB" id="A0A8H9IVW8"/>
<evidence type="ECO:0000313" key="2">
    <source>
        <dbReference type="EMBL" id="GHF50172.1"/>
    </source>
</evidence>
<gene>
    <name evidence="2" type="ORF">GCM10017566_24100</name>
</gene>
<protein>
    <submittedName>
        <fullName evidence="2">Uncharacterized protein</fullName>
    </submittedName>
</protein>
<feature type="region of interest" description="Disordered" evidence="1">
    <location>
        <begin position="20"/>
        <end position="50"/>
    </location>
</feature>
<keyword evidence="3" id="KW-1185">Reference proteome</keyword>
<proteinExistence type="predicted"/>
<dbReference type="Proteomes" id="UP000658656">
    <property type="component" value="Unassembled WGS sequence"/>
</dbReference>
<reference evidence="2" key="2">
    <citation type="submission" date="2020-09" db="EMBL/GenBank/DDBJ databases">
        <authorList>
            <person name="Sun Q."/>
            <person name="Zhou Y."/>
        </authorList>
    </citation>
    <scope>NUCLEOTIDE SEQUENCE</scope>
    <source>
        <strain evidence="2">CGMCC 4.7679</strain>
    </source>
</reference>
<name>A0A8H9IVW8_9PSEU</name>
<accession>A0A8H9IVW8</accession>
<reference evidence="2" key="1">
    <citation type="journal article" date="2014" name="Int. J. Syst. Evol. Microbiol.">
        <title>Complete genome sequence of Corynebacterium casei LMG S-19264T (=DSM 44701T), isolated from a smear-ripened cheese.</title>
        <authorList>
            <consortium name="US DOE Joint Genome Institute (JGI-PGF)"/>
            <person name="Walter F."/>
            <person name="Albersmeier A."/>
            <person name="Kalinowski J."/>
            <person name="Ruckert C."/>
        </authorList>
    </citation>
    <scope>NUCLEOTIDE SEQUENCE</scope>
    <source>
        <strain evidence="2">CGMCC 4.7679</strain>
    </source>
</reference>
<sequence length="76" mass="7883">MITVPMTSPQRLLLPVQTAAAEKTHRGGAGSHDGRRPVVIRGQSGHTVPGSTARTVAVRVTLVCGGSPKLASLKMQ</sequence>
<comment type="caution">
    <text evidence="2">The sequence shown here is derived from an EMBL/GenBank/DDBJ whole genome shotgun (WGS) entry which is preliminary data.</text>
</comment>
<evidence type="ECO:0000256" key="1">
    <source>
        <dbReference type="SAM" id="MobiDB-lite"/>
    </source>
</evidence>